<dbReference type="InterPro" id="IPR036396">
    <property type="entry name" value="Cyt_P450_sf"/>
</dbReference>
<keyword evidence="5 11" id="KW-0479">Metal-binding</keyword>
<evidence type="ECO:0000256" key="7">
    <source>
        <dbReference type="ARBA" id="ARBA00023002"/>
    </source>
</evidence>
<evidence type="ECO:0000256" key="9">
    <source>
        <dbReference type="ARBA" id="ARBA00023033"/>
    </source>
</evidence>
<dbReference type="GO" id="GO:0044550">
    <property type="term" value="P:secondary metabolite biosynthetic process"/>
    <property type="evidence" value="ECO:0007669"/>
    <property type="project" value="UniProtKB-ARBA"/>
</dbReference>
<dbReference type="FunFam" id="1.10.630.10:FF:000029">
    <property type="entry name" value="Cytochrome P450 734A1"/>
    <property type="match status" value="1"/>
</dbReference>
<evidence type="ECO:0000256" key="11">
    <source>
        <dbReference type="PIRSR" id="PIRSR602401-1"/>
    </source>
</evidence>
<evidence type="ECO:0000313" key="14">
    <source>
        <dbReference type="Proteomes" id="UP000230069"/>
    </source>
</evidence>
<dbReference type="PANTHER" id="PTHR24282:SF255">
    <property type="entry name" value="CYTOCHROME P450 72A11-RELATED"/>
    <property type="match status" value="1"/>
</dbReference>
<evidence type="ECO:0000256" key="5">
    <source>
        <dbReference type="ARBA" id="ARBA00022723"/>
    </source>
</evidence>
<sequence>MKMNMEELLQTLLVIFGVLLVSWAWKAISWTWFKPKKMEKYLREQGLKGPNYKFLYGDIKEIGRLAKEARSKPMENSHQIAPRVLPYYHQVVQQYGKMSYLWFGPTPRLIVMDTDMIKEILSDTSGTFGKTKSNPRGPLLITGLVTYEGDKWAKHRKIINPAFHQDKLKMMLPAFYTSCCEMVNKWLNAIPEGSCELDVWPDLQNVTADVISRTGFGSSYEEGRRIFILQSEQAGLVVQGSQSIYIPGMRFLPTKTNNRMKEIYREVQNLLRDMILKRAKAMKAGEAPTSDLLGLLMESNFKEIEEGGNSKVGITIDDVIEECKLFYFAGQETATLLAWTMVVLSMHQDWQRKAREEVMQVFGSNKPEYDGLNHLKVVTMILNEVLRLYPPAYLIMRETYKKVKLGDVSLPPGVHLALSPLLMHHDHELWGEDANKFNPERFSEGISKATKNKGLFFPFSWGPRFCIGQNFAMLESKMALAMILQHFSFELSSTYVHAPYTVITLQPQHGVQLVLRKI</sequence>
<feature type="binding site" description="axial binding residue" evidence="11">
    <location>
        <position position="466"/>
    </location>
    <ligand>
        <name>heme</name>
        <dbReference type="ChEBI" id="CHEBI:30413"/>
    </ligand>
    <ligandPart>
        <name>Fe</name>
        <dbReference type="ChEBI" id="CHEBI:18248"/>
    </ligandPart>
</feature>
<proteinExistence type="inferred from homology"/>
<dbReference type="GO" id="GO:0016705">
    <property type="term" value="F:oxidoreductase activity, acting on paired donors, with incorporation or reduction of molecular oxygen"/>
    <property type="evidence" value="ECO:0007669"/>
    <property type="project" value="InterPro"/>
</dbReference>
<dbReference type="PRINTS" id="PR00463">
    <property type="entry name" value="EP450I"/>
</dbReference>
<keyword evidence="8 11" id="KW-0408">Iron</keyword>
<comment type="subcellular location">
    <subcellularLocation>
        <location evidence="1">Membrane</location>
    </subcellularLocation>
</comment>
<comment type="cofactor">
    <cofactor evidence="11">
        <name>heme</name>
        <dbReference type="ChEBI" id="CHEBI:30413"/>
    </cofactor>
</comment>
<dbReference type="PROSITE" id="PS00086">
    <property type="entry name" value="CYTOCHROME_P450"/>
    <property type="match status" value="1"/>
</dbReference>
<dbReference type="CDD" id="cd20642">
    <property type="entry name" value="CYP72"/>
    <property type="match status" value="1"/>
</dbReference>
<dbReference type="GO" id="GO:0016020">
    <property type="term" value="C:membrane"/>
    <property type="evidence" value="ECO:0007669"/>
    <property type="project" value="UniProtKB-SubCell"/>
</dbReference>
<dbReference type="InParanoid" id="A0A2G5C7T6"/>
<dbReference type="Proteomes" id="UP000230069">
    <property type="component" value="Unassembled WGS sequence"/>
</dbReference>
<keyword evidence="10" id="KW-0472">Membrane</keyword>
<gene>
    <name evidence="13" type="ORF">AQUCO_08600003v1</name>
</gene>
<dbReference type="PANTHER" id="PTHR24282">
    <property type="entry name" value="CYTOCHROME P450 FAMILY MEMBER"/>
    <property type="match status" value="1"/>
</dbReference>
<evidence type="ECO:0000256" key="8">
    <source>
        <dbReference type="ARBA" id="ARBA00023004"/>
    </source>
</evidence>
<dbReference type="AlphaFoldDB" id="A0A2G5C7T6"/>
<reference evidence="13 14" key="1">
    <citation type="submission" date="2017-09" db="EMBL/GenBank/DDBJ databases">
        <title>WGS assembly of Aquilegia coerulea Goldsmith.</title>
        <authorList>
            <person name="Hodges S."/>
            <person name="Kramer E."/>
            <person name="Nordborg M."/>
            <person name="Tomkins J."/>
            <person name="Borevitz J."/>
            <person name="Derieg N."/>
            <person name="Yan J."/>
            <person name="Mihaltcheva S."/>
            <person name="Hayes R.D."/>
            <person name="Rokhsar D."/>
        </authorList>
    </citation>
    <scope>NUCLEOTIDE SEQUENCE [LARGE SCALE GENOMIC DNA]</scope>
    <source>
        <strain evidence="14">cv. Goldsmith</strain>
    </source>
</reference>
<evidence type="ECO:0000256" key="12">
    <source>
        <dbReference type="RuleBase" id="RU000461"/>
    </source>
</evidence>
<evidence type="ECO:0000256" key="6">
    <source>
        <dbReference type="ARBA" id="ARBA00022989"/>
    </source>
</evidence>
<dbReference type="InterPro" id="IPR001128">
    <property type="entry name" value="Cyt_P450"/>
</dbReference>
<evidence type="ECO:0000313" key="13">
    <source>
        <dbReference type="EMBL" id="PIA26847.1"/>
    </source>
</evidence>
<dbReference type="SUPFAM" id="SSF48264">
    <property type="entry name" value="Cytochrome P450"/>
    <property type="match status" value="1"/>
</dbReference>
<evidence type="ECO:0008006" key="15">
    <source>
        <dbReference type="Google" id="ProtNLM"/>
    </source>
</evidence>
<dbReference type="STRING" id="218851.A0A2G5C7T6"/>
<dbReference type="Pfam" id="PF00067">
    <property type="entry name" value="p450"/>
    <property type="match status" value="1"/>
</dbReference>
<keyword evidence="6" id="KW-1133">Transmembrane helix</keyword>
<name>A0A2G5C7T6_AQUCA</name>
<dbReference type="GO" id="GO:0005506">
    <property type="term" value="F:iron ion binding"/>
    <property type="evidence" value="ECO:0007669"/>
    <property type="project" value="InterPro"/>
</dbReference>
<dbReference type="PRINTS" id="PR00385">
    <property type="entry name" value="P450"/>
</dbReference>
<evidence type="ECO:0000256" key="4">
    <source>
        <dbReference type="ARBA" id="ARBA00022692"/>
    </source>
</evidence>
<organism evidence="13 14">
    <name type="scientific">Aquilegia coerulea</name>
    <name type="common">Rocky mountain columbine</name>
    <dbReference type="NCBI Taxonomy" id="218851"/>
    <lineage>
        <taxon>Eukaryota</taxon>
        <taxon>Viridiplantae</taxon>
        <taxon>Streptophyta</taxon>
        <taxon>Embryophyta</taxon>
        <taxon>Tracheophyta</taxon>
        <taxon>Spermatophyta</taxon>
        <taxon>Magnoliopsida</taxon>
        <taxon>Ranunculales</taxon>
        <taxon>Ranunculaceae</taxon>
        <taxon>Thalictroideae</taxon>
        <taxon>Aquilegia</taxon>
    </lineage>
</organism>
<keyword evidence="7 12" id="KW-0560">Oxidoreductase</keyword>
<dbReference type="InterPro" id="IPR050665">
    <property type="entry name" value="Cytochrome_P450_Monooxygen"/>
</dbReference>
<dbReference type="InterPro" id="IPR002401">
    <property type="entry name" value="Cyt_P450_E_grp-I"/>
</dbReference>
<dbReference type="EMBL" id="KZ305103">
    <property type="protein sequence ID" value="PIA26847.1"/>
    <property type="molecule type" value="Genomic_DNA"/>
</dbReference>
<evidence type="ECO:0000256" key="10">
    <source>
        <dbReference type="ARBA" id="ARBA00023136"/>
    </source>
</evidence>
<comment type="similarity">
    <text evidence="2 12">Belongs to the cytochrome P450 family.</text>
</comment>
<dbReference type="GO" id="GO:0020037">
    <property type="term" value="F:heme binding"/>
    <property type="evidence" value="ECO:0007669"/>
    <property type="project" value="InterPro"/>
</dbReference>
<keyword evidence="14" id="KW-1185">Reference proteome</keyword>
<dbReference type="FunCoup" id="A0A2G5C7T6">
    <property type="interactions" value="830"/>
</dbReference>
<dbReference type="GO" id="GO:0004497">
    <property type="term" value="F:monooxygenase activity"/>
    <property type="evidence" value="ECO:0007669"/>
    <property type="project" value="UniProtKB-KW"/>
</dbReference>
<evidence type="ECO:0000256" key="3">
    <source>
        <dbReference type="ARBA" id="ARBA00022617"/>
    </source>
</evidence>
<dbReference type="OrthoDB" id="1470350at2759"/>
<dbReference type="Gene3D" id="1.10.630.10">
    <property type="entry name" value="Cytochrome P450"/>
    <property type="match status" value="1"/>
</dbReference>
<protein>
    <recommendedName>
        <fullName evidence="15">Cytochrome P450</fullName>
    </recommendedName>
</protein>
<accession>A0A2G5C7T6</accession>
<dbReference type="InterPro" id="IPR017972">
    <property type="entry name" value="Cyt_P450_CS"/>
</dbReference>
<evidence type="ECO:0000256" key="1">
    <source>
        <dbReference type="ARBA" id="ARBA00004370"/>
    </source>
</evidence>
<keyword evidence="3 11" id="KW-0349">Heme</keyword>
<keyword evidence="4" id="KW-0812">Transmembrane</keyword>
<keyword evidence="9 12" id="KW-0503">Monooxygenase</keyword>
<evidence type="ECO:0000256" key="2">
    <source>
        <dbReference type="ARBA" id="ARBA00010617"/>
    </source>
</evidence>